<sequence length="89" mass="10461">MKRLSGDKRKQVEDFKYLRSYIASTEHDVHSRLGKVWDALDQLDKIWKSNLPANLKRNFFREGVEPVLLYGSVSWTLTISGKENRRSIH</sequence>
<reference evidence="1 2" key="1">
    <citation type="journal article" date="2018" name="Sci. Rep.">
        <title>Comparative analysis of the Pocillopora damicornis genome highlights role of immune system in coral evolution.</title>
        <authorList>
            <person name="Cunning R."/>
            <person name="Bay R.A."/>
            <person name="Gillette P."/>
            <person name="Baker A.C."/>
            <person name="Traylor-Knowles N."/>
        </authorList>
    </citation>
    <scope>NUCLEOTIDE SEQUENCE [LARGE SCALE GENOMIC DNA]</scope>
    <source>
        <strain evidence="1">RSMAS</strain>
        <tissue evidence="1">Whole animal</tissue>
    </source>
</reference>
<accession>A0A3M6T4V3</accession>
<dbReference type="AlphaFoldDB" id="A0A3M6T4V3"/>
<dbReference type="Proteomes" id="UP000275408">
    <property type="component" value="Unassembled WGS sequence"/>
</dbReference>
<protein>
    <submittedName>
        <fullName evidence="1">Uncharacterized protein</fullName>
    </submittedName>
</protein>
<organism evidence="1 2">
    <name type="scientific">Pocillopora damicornis</name>
    <name type="common">Cauliflower coral</name>
    <name type="synonym">Millepora damicornis</name>
    <dbReference type="NCBI Taxonomy" id="46731"/>
    <lineage>
        <taxon>Eukaryota</taxon>
        <taxon>Metazoa</taxon>
        <taxon>Cnidaria</taxon>
        <taxon>Anthozoa</taxon>
        <taxon>Hexacorallia</taxon>
        <taxon>Scleractinia</taxon>
        <taxon>Astrocoeniina</taxon>
        <taxon>Pocilloporidae</taxon>
        <taxon>Pocillopora</taxon>
    </lineage>
</organism>
<evidence type="ECO:0000313" key="2">
    <source>
        <dbReference type="Proteomes" id="UP000275408"/>
    </source>
</evidence>
<comment type="caution">
    <text evidence="1">The sequence shown here is derived from an EMBL/GenBank/DDBJ whole genome shotgun (WGS) entry which is preliminary data.</text>
</comment>
<evidence type="ECO:0000313" key="1">
    <source>
        <dbReference type="EMBL" id="RMX35701.1"/>
    </source>
</evidence>
<dbReference type="EMBL" id="RCHS01004351">
    <property type="protein sequence ID" value="RMX35701.1"/>
    <property type="molecule type" value="Genomic_DNA"/>
</dbReference>
<gene>
    <name evidence="1" type="ORF">pdam_00025547</name>
</gene>
<proteinExistence type="predicted"/>
<name>A0A3M6T4V3_POCDA</name>
<keyword evidence="2" id="KW-1185">Reference proteome</keyword>